<keyword evidence="1" id="KW-0472">Membrane</keyword>
<dbReference type="Proteomes" id="UP000198972">
    <property type="component" value="Unassembled WGS sequence"/>
</dbReference>
<accession>A0A1G7MSG3</accession>
<keyword evidence="3" id="KW-1185">Reference proteome</keyword>
<gene>
    <name evidence="2" type="ORF">SAMN04488542_11475</name>
</gene>
<organism evidence="2 3">
    <name type="scientific">Fontibacillus panacisegetis</name>
    <dbReference type="NCBI Taxonomy" id="670482"/>
    <lineage>
        <taxon>Bacteria</taxon>
        <taxon>Bacillati</taxon>
        <taxon>Bacillota</taxon>
        <taxon>Bacilli</taxon>
        <taxon>Bacillales</taxon>
        <taxon>Paenibacillaceae</taxon>
        <taxon>Fontibacillus</taxon>
    </lineage>
</organism>
<proteinExistence type="predicted"/>
<protein>
    <recommendedName>
        <fullName evidence="4">Signal transduction histidine kinase</fullName>
    </recommendedName>
</protein>
<name>A0A1G7MSG3_9BACL</name>
<evidence type="ECO:0000256" key="1">
    <source>
        <dbReference type="SAM" id="Phobius"/>
    </source>
</evidence>
<feature type="transmembrane region" description="Helical" evidence="1">
    <location>
        <begin position="6"/>
        <end position="23"/>
    </location>
</feature>
<keyword evidence="1" id="KW-1133">Transmembrane helix</keyword>
<evidence type="ECO:0000313" key="3">
    <source>
        <dbReference type="Proteomes" id="UP000198972"/>
    </source>
</evidence>
<dbReference type="STRING" id="670482.SAMN04488542_11475"/>
<dbReference type="RefSeq" id="WP_175471404.1">
    <property type="nucleotide sequence ID" value="NZ_FNBG01000014.1"/>
</dbReference>
<dbReference type="AlphaFoldDB" id="A0A1G7MSG3"/>
<reference evidence="2 3" key="1">
    <citation type="submission" date="2016-10" db="EMBL/GenBank/DDBJ databases">
        <authorList>
            <person name="de Groot N.N."/>
        </authorList>
    </citation>
    <scope>NUCLEOTIDE SEQUENCE [LARGE SCALE GENOMIC DNA]</scope>
    <source>
        <strain evidence="2 3">DSM 28129</strain>
    </source>
</reference>
<dbReference type="EMBL" id="FNBG01000014">
    <property type="protein sequence ID" value="SDF64768.1"/>
    <property type="molecule type" value="Genomic_DNA"/>
</dbReference>
<sequence length="57" mass="6333">MDTSNLLIFIISAFALGVVIIMTRDRIPTKMRRGLALTATIMVALAFCLIIYSFLVI</sequence>
<keyword evidence="1" id="KW-0812">Transmembrane</keyword>
<feature type="transmembrane region" description="Helical" evidence="1">
    <location>
        <begin position="35"/>
        <end position="55"/>
    </location>
</feature>
<evidence type="ECO:0008006" key="4">
    <source>
        <dbReference type="Google" id="ProtNLM"/>
    </source>
</evidence>
<evidence type="ECO:0000313" key="2">
    <source>
        <dbReference type="EMBL" id="SDF64768.1"/>
    </source>
</evidence>